<dbReference type="Gene3D" id="1.20.140.10">
    <property type="entry name" value="Butyryl-CoA Dehydrogenase, subunit A, domain 3"/>
    <property type="match status" value="1"/>
</dbReference>
<dbReference type="STRING" id="419481.SAMN05216233_117102"/>
<keyword evidence="6" id="KW-0560">Oxidoreductase</keyword>
<organism evidence="10 11">
    <name type="scientific">Desulfoluna spongiiphila</name>
    <dbReference type="NCBI Taxonomy" id="419481"/>
    <lineage>
        <taxon>Bacteria</taxon>
        <taxon>Pseudomonadati</taxon>
        <taxon>Thermodesulfobacteriota</taxon>
        <taxon>Desulfobacteria</taxon>
        <taxon>Desulfobacterales</taxon>
        <taxon>Desulfolunaceae</taxon>
        <taxon>Desulfoluna</taxon>
    </lineage>
</organism>
<evidence type="ECO:0000313" key="10">
    <source>
        <dbReference type="EMBL" id="SCY70860.1"/>
    </source>
</evidence>
<evidence type="ECO:0000259" key="7">
    <source>
        <dbReference type="Pfam" id="PF00441"/>
    </source>
</evidence>
<dbReference type="InterPro" id="IPR006091">
    <property type="entry name" value="Acyl-CoA_Oxase/DH_mid-dom"/>
</dbReference>
<dbReference type="InterPro" id="IPR037069">
    <property type="entry name" value="AcylCoA_DH/ox_N_sf"/>
</dbReference>
<dbReference type="PANTHER" id="PTHR43884">
    <property type="entry name" value="ACYL-COA DEHYDROGENASE"/>
    <property type="match status" value="1"/>
</dbReference>
<dbReference type="InterPro" id="IPR009100">
    <property type="entry name" value="AcylCoA_DH/oxidase_NM_dom_sf"/>
</dbReference>
<evidence type="ECO:0000256" key="3">
    <source>
        <dbReference type="ARBA" id="ARBA00011881"/>
    </source>
</evidence>
<dbReference type="OrthoDB" id="9765339at2"/>
<evidence type="ECO:0000259" key="9">
    <source>
        <dbReference type="Pfam" id="PF02771"/>
    </source>
</evidence>
<keyword evidence="5 6" id="KW-0274">FAD</keyword>
<comment type="subunit">
    <text evidence="3">Homotetramer.</text>
</comment>
<dbReference type="Pfam" id="PF02771">
    <property type="entry name" value="Acyl-CoA_dh_N"/>
    <property type="match status" value="1"/>
</dbReference>
<dbReference type="InterPro" id="IPR046373">
    <property type="entry name" value="Acyl-CoA_Oxase/DH_mid-dom_sf"/>
</dbReference>
<feature type="domain" description="Acyl-CoA oxidase/dehydrogenase middle" evidence="8">
    <location>
        <begin position="121"/>
        <end position="217"/>
    </location>
</feature>
<dbReference type="AlphaFoldDB" id="A0A1G5I5A8"/>
<evidence type="ECO:0000256" key="1">
    <source>
        <dbReference type="ARBA" id="ARBA00001974"/>
    </source>
</evidence>
<dbReference type="InterPro" id="IPR013786">
    <property type="entry name" value="AcylCoA_DH/ox_N"/>
</dbReference>
<sequence length="382" mass="42253">MDFNLSPLNKMVIKTAKAFCETEIPGIDAYMKEHKDYPPYLQEIFAKHKMLGMDVPKEYGGIGADNFNLILIAEEVGKTGSTCMLPFFMNNSVAETICHWGTEEVIKKFVPPLCDGTAWASMAFTEPNTGSDPRSLTLTAEPDGDDFILNGTKRFISMANKPGFGVFFTKDLSMKGKPFDTTAFIVDKMSPGITFSGHYELMGLDGADTCDVFFKDVRVPKANILGKQGKGFPILLRWIAGERVQQCAATVGGGQAALEESIKYGNERVVGGFPMGYMQGFSWMLAEMKTRVEACRLLCYKTVKLQDEKKKGFEAASSELKVLTVPLIQEVCRQAVQFHGSYGYSKEYKVEKLFRNAMHVGVVASSLEINKTIAGMTILTQK</sequence>
<gene>
    <name evidence="10" type="ORF">SAMN05216233_117102</name>
</gene>
<dbReference type="GO" id="GO:0050660">
    <property type="term" value="F:flavin adenine dinucleotide binding"/>
    <property type="evidence" value="ECO:0007669"/>
    <property type="project" value="InterPro"/>
</dbReference>
<comment type="similarity">
    <text evidence="2 6">Belongs to the acyl-CoA dehydrogenase family.</text>
</comment>
<dbReference type="SUPFAM" id="SSF56645">
    <property type="entry name" value="Acyl-CoA dehydrogenase NM domain-like"/>
    <property type="match status" value="1"/>
</dbReference>
<dbReference type="SUPFAM" id="SSF47203">
    <property type="entry name" value="Acyl-CoA dehydrogenase C-terminal domain-like"/>
    <property type="match status" value="1"/>
</dbReference>
<dbReference type="Gene3D" id="2.40.110.10">
    <property type="entry name" value="Butyryl-CoA Dehydrogenase, subunit A, domain 2"/>
    <property type="match status" value="1"/>
</dbReference>
<protein>
    <submittedName>
        <fullName evidence="10">Butyryl-CoA dehydrogenase</fullName>
    </submittedName>
</protein>
<keyword evidence="4 6" id="KW-0285">Flavoprotein</keyword>
<evidence type="ECO:0000259" key="8">
    <source>
        <dbReference type="Pfam" id="PF02770"/>
    </source>
</evidence>
<name>A0A1G5I5A8_9BACT</name>
<evidence type="ECO:0000256" key="5">
    <source>
        <dbReference type="ARBA" id="ARBA00022827"/>
    </source>
</evidence>
<feature type="domain" description="Acyl-CoA dehydrogenase/oxidase C-terminal" evidence="7">
    <location>
        <begin position="229"/>
        <end position="374"/>
    </location>
</feature>
<keyword evidence="11" id="KW-1185">Reference proteome</keyword>
<evidence type="ECO:0000256" key="6">
    <source>
        <dbReference type="RuleBase" id="RU362125"/>
    </source>
</evidence>
<dbReference type="Gene3D" id="1.10.540.10">
    <property type="entry name" value="Acyl-CoA dehydrogenase/oxidase, N-terminal domain"/>
    <property type="match status" value="1"/>
</dbReference>
<dbReference type="GO" id="GO:0003995">
    <property type="term" value="F:acyl-CoA dehydrogenase activity"/>
    <property type="evidence" value="ECO:0007669"/>
    <property type="project" value="InterPro"/>
</dbReference>
<evidence type="ECO:0000256" key="4">
    <source>
        <dbReference type="ARBA" id="ARBA00022630"/>
    </source>
</evidence>
<comment type="cofactor">
    <cofactor evidence="1 6">
        <name>FAD</name>
        <dbReference type="ChEBI" id="CHEBI:57692"/>
    </cofactor>
</comment>
<feature type="domain" description="Acyl-CoA dehydrogenase/oxidase N-terminal" evidence="9">
    <location>
        <begin position="9"/>
        <end position="116"/>
    </location>
</feature>
<dbReference type="Pfam" id="PF02770">
    <property type="entry name" value="Acyl-CoA_dh_M"/>
    <property type="match status" value="1"/>
</dbReference>
<dbReference type="InterPro" id="IPR036250">
    <property type="entry name" value="AcylCo_DH-like_C"/>
</dbReference>
<proteinExistence type="inferred from homology"/>
<dbReference type="Pfam" id="PF00441">
    <property type="entry name" value="Acyl-CoA_dh_1"/>
    <property type="match status" value="1"/>
</dbReference>
<evidence type="ECO:0000313" key="11">
    <source>
        <dbReference type="Proteomes" id="UP000198870"/>
    </source>
</evidence>
<reference evidence="10 11" key="1">
    <citation type="submission" date="2016-10" db="EMBL/GenBank/DDBJ databases">
        <authorList>
            <person name="de Groot N.N."/>
        </authorList>
    </citation>
    <scope>NUCLEOTIDE SEQUENCE [LARGE SCALE GENOMIC DNA]</scope>
    <source>
        <strain evidence="10 11">AA1</strain>
    </source>
</reference>
<accession>A0A1G5I5A8</accession>
<dbReference type="EMBL" id="FMUX01000017">
    <property type="protein sequence ID" value="SCY70860.1"/>
    <property type="molecule type" value="Genomic_DNA"/>
</dbReference>
<evidence type="ECO:0000256" key="2">
    <source>
        <dbReference type="ARBA" id="ARBA00009347"/>
    </source>
</evidence>
<dbReference type="PANTHER" id="PTHR43884:SF12">
    <property type="entry name" value="ISOVALERYL-COA DEHYDROGENASE, MITOCHONDRIAL-RELATED"/>
    <property type="match status" value="1"/>
</dbReference>
<dbReference type="InterPro" id="IPR009075">
    <property type="entry name" value="AcylCo_DH/oxidase_C"/>
</dbReference>
<dbReference type="Proteomes" id="UP000198870">
    <property type="component" value="Unassembled WGS sequence"/>
</dbReference>
<dbReference type="RefSeq" id="WP_092213304.1">
    <property type="nucleotide sequence ID" value="NZ_FMUX01000017.1"/>
</dbReference>
<dbReference type="InterPro" id="IPR006089">
    <property type="entry name" value="Acyl-CoA_DH_CS"/>
</dbReference>
<dbReference type="PROSITE" id="PS00073">
    <property type="entry name" value="ACYL_COA_DH_2"/>
    <property type="match status" value="1"/>
</dbReference>